<name>A0A919AMQ0_9ACTN</name>
<gene>
    <name evidence="1" type="ORF">GCM10018772_44520</name>
</gene>
<organism evidence="1 2">
    <name type="scientific">Streptomyces fumanus</name>
    <dbReference type="NCBI Taxonomy" id="67302"/>
    <lineage>
        <taxon>Bacteria</taxon>
        <taxon>Bacillati</taxon>
        <taxon>Actinomycetota</taxon>
        <taxon>Actinomycetes</taxon>
        <taxon>Kitasatosporales</taxon>
        <taxon>Streptomycetaceae</taxon>
        <taxon>Streptomyces</taxon>
    </lineage>
</organism>
<proteinExistence type="predicted"/>
<keyword evidence="2" id="KW-1185">Reference proteome</keyword>
<dbReference type="EMBL" id="BNBI01000009">
    <property type="protein sequence ID" value="GHF14339.1"/>
    <property type="molecule type" value="Genomic_DNA"/>
</dbReference>
<dbReference type="Proteomes" id="UP000630718">
    <property type="component" value="Unassembled WGS sequence"/>
</dbReference>
<sequence>MTTPVPPPSAFIEVERLVVEILEDDPGLATALVAVEPPADFDGTAAAVLVNRRGGAWVGELHVDEPLIELEVYGPDKATAHTLANAGRRALLAAAGRTVGTNVITDVVEQDGPRWMPDYLYAAANRYVCVLKVAVDVY</sequence>
<protein>
    <recommendedName>
        <fullName evidence="3">DUF3168 domain-containing protein</fullName>
    </recommendedName>
</protein>
<reference evidence="1" key="2">
    <citation type="submission" date="2020-09" db="EMBL/GenBank/DDBJ databases">
        <authorList>
            <person name="Sun Q."/>
            <person name="Ohkuma M."/>
        </authorList>
    </citation>
    <scope>NUCLEOTIDE SEQUENCE</scope>
    <source>
        <strain evidence="1">JCM 4477</strain>
    </source>
</reference>
<evidence type="ECO:0008006" key="3">
    <source>
        <dbReference type="Google" id="ProtNLM"/>
    </source>
</evidence>
<accession>A0A919AMQ0</accession>
<dbReference type="AlphaFoldDB" id="A0A919AMQ0"/>
<evidence type="ECO:0000313" key="2">
    <source>
        <dbReference type="Proteomes" id="UP000630718"/>
    </source>
</evidence>
<evidence type="ECO:0000313" key="1">
    <source>
        <dbReference type="EMBL" id="GHF14339.1"/>
    </source>
</evidence>
<comment type="caution">
    <text evidence="1">The sequence shown here is derived from an EMBL/GenBank/DDBJ whole genome shotgun (WGS) entry which is preliminary data.</text>
</comment>
<reference evidence="1" key="1">
    <citation type="journal article" date="2014" name="Int. J. Syst. Evol. Microbiol.">
        <title>Complete genome sequence of Corynebacterium casei LMG S-19264T (=DSM 44701T), isolated from a smear-ripened cheese.</title>
        <authorList>
            <consortium name="US DOE Joint Genome Institute (JGI-PGF)"/>
            <person name="Walter F."/>
            <person name="Albersmeier A."/>
            <person name="Kalinowski J."/>
            <person name="Ruckert C."/>
        </authorList>
    </citation>
    <scope>NUCLEOTIDE SEQUENCE</scope>
    <source>
        <strain evidence="1">JCM 4477</strain>
    </source>
</reference>
<dbReference type="RefSeq" id="WP_190206107.1">
    <property type="nucleotide sequence ID" value="NZ_BNBI01000009.1"/>
</dbReference>